<dbReference type="EMBL" id="SDMR01000001">
    <property type="protein sequence ID" value="TBT96232.1"/>
    <property type="molecule type" value="Genomic_DNA"/>
</dbReference>
<feature type="transmembrane region" description="Helical" evidence="6">
    <location>
        <begin position="286"/>
        <end position="315"/>
    </location>
</feature>
<feature type="transmembrane region" description="Helical" evidence="6">
    <location>
        <begin position="12"/>
        <end position="36"/>
    </location>
</feature>
<comment type="caution">
    <text evidence="7">The sequence shown here is derived from an EMBL/GenBank/DDBJ whole genome shotgun (WGS) entry which is preliminary data.</text>
</comment>
<keyword evidence="5 6" id="KW-0472">Membrane</keyword>
<evidence type="ECO:0000313" key="7">
    <source>
        <dbReference type="EMBL" id="TBT96232.1"/>
    </source>
</evidence>
<dbReference type="Pfam" id="PF02653">
    <property type="entry name" value="BPD_transp_2"/>
    <property type="match status" value="1"/>
</dbReference>
<dbReference type="InterPro" id="IPR001851">
    <property type="entry name" value="ABC_transp_permease"/>
</dbReference>
<feature type="transmembrane region" description="Helical" evidence="6">
    <location>
        <begin position="149"/>
        <end position="171"/>
    </location>
</feature>
<dbReference type="OrthoDB" id="45037at2"/>
<reference evidence="7 8" key="1">
    <citation type="submission" date="2019-01" db="EMBL/GenBank/DDBJ databases">
        <title>Lactibacter flavus gen. nov., sp. nov., a novel bacterium of the family Propionibacteriaceae isolated from raw milk and dairy products.</title>
        <authorList>
            <person name="Huptas C."/>
            <person name="Wenning M."/>
            <person name="Breitenwieser F."/>
            <person name="Doll E."/>
            <person name="Von Neubeck M."/>
            <person name="Busse H.-J."/>
            <person name="Scherer S."/>
        </authorList>
    </citation>
    <scope>NUCLEOTIDE SEQUENCE [LARGE SCALE GENOMIC DNA]</scope>
    <source>
        <strain evidence="7 8">DSM 22130</strain>
    </source>
</reference>
<keyword evidence="2" id="KW-1003">Cell membrane</keyword>
<feature type="transmembrane region" description="Helical" evidence="6">
    <location>
        <begin position="56"/>
        <end position="80"/>
    </location>
</feature>
<gene>
    <name evidence="7" type="ORF">ET996_00750</name>
</gene>
<evidence type="ECO:0000256" key="3">
    <source>
        <dbReference type="ARBA" id="ARBA00022692"/>
    </source>
</evidence>
<feature type="transmembrane region" description="Helical" evidence="6">
    <location>
        <begin position="92"/>
        <end position="110"/>
    </location>
</feature>
<evidence type="ECO:0000256" key="1">
    <source>
        <dbReference type="ARBA" id="ARBA00004651"/>
    </source>
</evidence>
<dbReference type="RefSeq" id="WP_131170644.1">
    <property type="nucleotide sequence ID" value="NZ_FXTL01000001.1"/>
</dbReference>
<feature type="transmembrane region" description="Helical" evidence="6">
    <location>
        <begin position="116"/>
        <end position="137"/>
    </location>
</feature>
<protein>
    <submittedName>
        <fullName evidence="7">ABC transporter permease</fullName>
    </submittedName>
</protein>
<evidence type="ECO:0000256" key="5">
    <source>
        <dbReference type="ARBA" id="ARBA00023136"/>
    </source>
</evidence>
<keyword evidence="8" id="KW-1185">Reference proteome</keyword>
<keyword evidence="4 6" id="KW-1133">Transmembrane helix</keyword>
<dbReference type="PANTHER" id="PTHR47089:SF1">
    <property type="entry name" value="GUANOSINE ABC TRANSPORTER PERMEASE PROTEIN NUPP"/>
    <property type="match status" value="1"/>
</dbReference>
<sequence>MIRLEPRLTRPKWLAFAVPIGSIFAAMILGALLIMVSGNDALATYGRIGERAFGDVVAWTDTIIAATPLLLTGLAAAAAFRMGLFNIGGEGQFVMGAVAAAWTGLALGPLGGWVAIPVMVLSGIAAGSIWAAIPGFFKTKFGTNEVITTLMFNYIAASFASFLIFGSESFVRELEGSGKVFPQGKVISDDVIWPAFGGGGFSVPLGFILGCIAAMALWLLYRQTRFGFEIGVVSDSPEAARYAGINVPRTGLAVMTISGGLAGLGGASNIGDIRHMLDPKGLNQSGYGYTGIVVAALARWNPIAVIPVSILLGGLANAGRSLQGEDFPAGLVGTLQGLLLFCAVSGEFLTRYRVRVAARRPKVEVKAA</sequence>
<evidence type="ECO:0000256" key="4">
    <source>
        <dbReference type="ARBA" id="ARBA00022989"/>
    </source>
</evidence>
<dbReference type="GO" id="GO:0022857">
    <property type="term" value="F:transmembrane transporter activity"/>
    <property type="evidence" value="ECO:0007669"/>
    <property type="project" value="InterPro"/>
</dbReference>
<dbReference type="Proteomes" id="UP000291933">
    <property type="component" value="Unassembled WGS sequence"/>
</dbReference>
<dbReference type="PANTHER" id="PTHR47089">
    <property type="entry name" value="ABC TRANSPORTER, PERMEASE PROTEIN"/>
    <property type="match status" value="1"/>
</dbReference>
<name>A0A4Q9KNT5_PROTD</name>
<evidence type="ECO:0000256" key="6">
    <source>
        <dbReference type="SAM" id="Phobius"/>
    </source>
</evidence>
<evidence type="ECO:0000256" key="2">
    <source>
        <dbReference type="ARBA" id="ARBA00022475"/>
    </source>
</evidence>
<proteinExistence type="predicted"/>
<comment type="subcellular location">
    <subcellularLocation>
        <location evidence="1">Cell membrane</location>
        <topology evidence="1">Multi-pass membrane protein</topology>
    </subcellularLocation>
</comment>
<keyword evidence="3 6" id="KW-0812">Transmembrane</keyword>
<feature type="transmembrane region" description="Helical" evidence="6">
    <location>
        <begin position="327"/>
        <end position="350"/>
    </location>
</feature>
<dbReference type="CDD" id="cd06580">
    <property type="entry name" value="TM_PBP1_transp_TpRbsC_like"/>
    <property type="match status" value="1"/>
</dbReference>
<dbReference type="GO" id="GO:0005886">
    <property type="term" value="C:plasma membrane"/>
    <property type="evidence" value="ECO:0007669"/>
    <property type="project" value="UniProtKB-SubCell"/>
</dbReference>
<dbReference type="AlphaFoldDB" id="A0A4Q9KNT5"/>
<evidence type="ECO:0000313" key="8">
    <source>
        <dbReference type="Proteomes" id="UP000291933"/>
    </source>
</evidence>
<accession>A0A4Q9KNT5</accession>
<feature type="transmembrane region" description="Helical" evidence="6">
    <location>
        <begin position="191"/>
        <end position="221"/>
    </location>
</feature>
<organism evidence="7 8">
    <name type="scientific">Propioniciclava tarda</name>
    <dbReference type="NCBI Taxonomy" id="433330"/>
    <lineage>
        <taxon>Bacteria</taxon>
        <taxon>Bacillati</taxon>
        <taxon>Actinomycetota</taxon>
        <taxon>Actinomycetes</taxon>
        <taxon>Propionibacteriales</taxon>
        <taxon>Propionibacteriaceae</taxon>
        <taxon>Propioniciclava</taxon>
    </lineage>
</organism>